<keyword evidence="5 6" id="KW-0472">Membrane</keyword>
<evidence type="ECO:0000256" key="3">
    <source>
        <dbReference type="ARBA" id="ARBA00022692"/>
    </source>
</evidence>
<dbReference type="InterPro" id="IPR016174">
    <property type="entry name" value="Di-haem_cyt_TM"/>
</dbReference>
<feature type="transmembrane region" description="Helical" evidence="6">
    <location>
        <begin position="15"/>
        <end position="34"/>
    </location>
</feature>
<name>A0AAU9C8K7_9GAMM</name>
<reference evidence="9" key="1">
    <citation type="journal article" date="2024" name="Int. J. Syst. Evol. Microbiol.">
        <title>Methylomarinovum tepidoasis sp. nov., a moderately thermophilic methanotroph of the family Methylothermaceae isolated from a deep-sea hydrothermal field.</title>
        <authorList>
            <person name="Hirayama H."/>
            <person name="Takaki Y."/>
            <person name="Abe M."/>
            <person name="Miyazaki M."/>
            <person name="Uematsu K."/>
            <person name="Matsui Y."/>
            <person name="Takai K."/>
        </authorList>
    </citation>
    <scope>NUCLEOTIDE SEQUENCE [LARGE SCALE GENOMIC DNA]</scope>
    <source>
        <strain evidence="9">IN45</strain>
    </source>
</reference>
<keyword evidence="2" id="KW-1003">Cell membrane</keyword>
<dbReference type="Pfam" id="PF01292">
    <property type="entry name" value="Ni_hydr_CYTB"/>
    <property type="match status" value="1"/>
</dbReference>
<dbReference type="Gene3D" id="1.20.950.20">
    <property type="entry name" value="Transmembrane di-heme cytochromes, Chain C"/>
    <property type="match status" value="1"/>
</dbReference>
<organism evidence="8 9">
    <name type="scientific">Methylomarinovum tepidoasis</name>
    <dbReference type="NCBI Taxonomy" id="2840183"/>
    <lineage>
        <taxon>Bacteria</taxon>
        <taxon>Pseudomonadati</taxon>
        <taxon>Pseudomonadota</taxon>
        <taxon>Gammaproteobacteria</taxon>
        <taxon>Methylococcales</taxon>
        <taxon>Methylothermaceae</taxon>
        <taxon>Methylomarinovum</taxon>
    </lineage>
</organism>
<evidence type="ECO:0000259" key="7">
    <source>
        <dbReference type="Pfam" id="PF01292"/>
    </source>
</evidence>
<accession>A0AAU9C8K7</accession>
<dbReference type="InterPro" id="IPR011577">
    <property type="entry name" value="Cyt_b561_bac/Ni-Hgenase"/>
</dbReference>
<evidence type="ECO:0000256" key="4">
    <source>
        <dbReference type="ARBA" id="ARBA00022989"/>
    </source>
</evidence>
<dbReference type="EMBL" id="AP024718">
    <property type="protein sequence ID" value="BCX89629.1"/>
    <property type="molecule type" value="Genomic_DNA"/>
</dbReference>
<comment type="subcellular location">
    <subcellularLocation>
        <location evidence="1">Cell membrane</location>
        <topology evidence="1">Multi-pass membrane protein</topology>
    </subcellularLocation>
</comment>
<evidence type="ECO:0000313" key="9">
    <source>
        <dbReference type="Proteomes" id="UP001321450"/>
    </source>
</evidence>
<evidence type="ECO:0000256" key="5">
    <source>
        <dbReference type="ARBA" id="ARBA00023136"/>
    </source>
</evidence>
<dbReference type="KEGG" id="meiy:MIN45_P2002"/>
<evidence type="ECO:0000256" key="1">
    <source>
        <dbReference type="ARBA" id="ARBA00004651"/>
    </source>
</evidence>
<evidence type="ECO:0000313" key="8">
    <source>
        <dbReference type="EMBL" id="BCX89629.1"/>
    </source>
</evidence>
<dbReference type="RefSeq" id="WP_286292031.1">
    <property type="nucleotide sequence ID" value="NZ_AP024718.1"/>
</dbReference>
<dbReference type="GO" id="GO:0009055">
    <property type="term" value="F:electron transfer activity"/>
    <property type="evidence" value="ECO:0007669"/>
    <property type="project" value="InterPro"/>
</dbReference>
<protein>
    <recommendedName>
        <fullName evidence="7">Cytochrome b561 bacterial/Ni-hydrogenase domain-containing protein</fullName>
    </recommendedName>
</protein>
<dbReference type="GO" id="GO:0005886">
    <property type="term" value="C:plasma membrane"/>
    <property type="evidence" value="ECO:0007669"/>
    <property type="project" value="UniProtKB-SubCell"/>
</dbReference>
<keyword evidence="9" id="KW-1185">Reference proteome</keyword>
<feature type="domain" description="Cytochrome b561 bacterial/Ni-hydrogenase" evidence="7">
    <location>
        <begin position="8"/>
        <end position="187"/>
    </location>
</feature>
<dbReference type="SUPFAM" id="SSF81342">
    <property type="entry name" value="Transmembrane di-heme cytochromes"/>
    <property type="match status" value="1"/>
</dbReference>
<sequence length="193" mass="21449">MSDTTENVWSPTLRWLHFGLALAVTLQLFLSLVMEEPGEAEGLETWAFMAHELFGLTAFALALLHWGWMLGGHDGGWRHLFPWDRQGWRAVWRDLSGLLRGCLPEGGPHPGLPGLVEGLGLVLVTLQGASGFAIFLLLPPEGGLPERFEFLSELHEVFGSGVWLYWFGHVGMALLHRLRGDAVVARISPFKSR</sequence>
<keyword evidence="3 6" id="KW-0812">Transmembrane</keyword>
<evidence type="ECO:0000256" key="2">
    <source>
        <dbReference type="ARBA" id="ARBA00022475"/>
    </source>
</evidence>
<proteinExistence type="predicted"/>
<dbReference type="AlphaFoldDB" id="A0AAU9C8K7"/>
<feature type="transmembrane region" description="Helical" evidence="6">
    <location>
        <begin position="46"/>
        <end position="68"/>
    </location>
</feature>
<dbReference type="Proteomes" id="UP001321450">
    <property type="component" value="Chromosome"/>
</dbReference>
<feature type="transmembrane region" description="Helical" evidence="6">
    <location>
        <begin position="118"/>
        <end position="138"/>
    </location>
</feature>
<gene>
    <name evidence="8" type="ORF">MIN45_P2002</name>
</gene>
<evidence type="ECO:0000256" key="6">
    <source>
        <dbReference type="SAM" id="Phobius"/>
    </source>
</evidence>
<dbReference type="GO" id="GO:0022904">
    <property type="term" value="P:respiratory electron transport chain"/>
    <property type="evidence" value="ECO:0007669"/>
    <property type="project" value="InterPro"/>
</dbReference>
<keyword evidence="4 6" id="KW-1133">Transmembrane helix</keyword>